<keyword evidence="1" id="KW-0805">Transcription regulation</keyword>
<dbReference type="InterPro" id="IPR000835">
    <property type="entry name" value="HTH_MarR-typ"/>
</dbReference>
<dbReference type="GO" id="GO:0003700">
    <property type="term" value="F:DNA-binding transcription factor activity"/>
    <property type="evidence" value="ECO:0007669"/>
    <property type="project" value="InterPro"/>
</dbReference>
<keyword evidence="3" id="KW-0804">Transcription</keyword>
<protein>
    <submittedName>
        <fullName evidence="5">DNA-binding MarR family transcriptional regulator</fullName>
    </submittedName>
</protein>
<dbReference type="AlphaFoldDB" id="A0A841KQD1"/>
<comment type="caution">
    <text evidence="5">The sequence shown here is derived from an EMBL/GenBank/DDBJ whole genome shotgun (WGS) entry which is preliminary data.</text>
</comment>
<evidence type="ECO:0000313" key="5">
    <source>
        <dbReference type="EMBL" id="MBB6214300.1"/>
    </source>
</evidence>
<keyword evidence="6" id="KW-1185">Reference proteome</keyword>
<sequence>MNENSVDYTEKIIELYKLLWEDFHEIASVQFRKYKFTAPQSMTIRQLYSTPYITLKELSERLSLSKGTVSGIVDRLENQGIVIREIPKDNRRTVRLSLSPEFIEDVDFIYIKKGYLSNIFKDTNLKDIEKIIYGLEKFHSILASNIKSYHSNENEKQE</sequence>
<evidence type="ECO:0000256" key="1">
    <source>
        <dbReference type="ARBA" id="ARBA00023015"/>
    </source>
</evidence>
<evidence type="ECO:0000256" key="2">
    <source>
        <dbReference type="ARBA" id="ARBA00023125"/>
    </source>
</evidence>
<organism evidence="5 6">
    <name type="scientific">Anaerosolibacter carboniphilus</name>
    <dbReference type="NCBI Taxonomy" id="1417629"/>
    <lineage>
        <taxon>Bacteria</taxon>
        <taxon>Bacillati</taxon>
        <taxon>Bacillota</taxon>
        <taxon>Clostridia</taxon>
        <taxon>Peptostreptococcales</taxon>
        <taxon>Thermotaleaceae</taxon>
        <taxon>Anaerosolibacter</taxon>
    </lineage>
</organism>
<dbReference type="SUPFAM" id="SSF46785">
    <property type="entry name" value="Winged helix' DNA-binding domain"/>
    <property type="match status" value="1"/>
</dbReference>
<dbReference type="Pfam" id="PF01047">
    <property type="entry name" value="MarR"/>
    <property type="match status" value="1"/>
</dbReference>
<dbReference type="PANTHER" id="PTHR42756">
    <property type="entry name" value="TRANSCRIPTIONAL REGULATOR, MARR"/>
    <property type="match status" value="1"/>
</dbReference>
<dbReference type="InterPro" id="IPR036390">
    <property type="entry name" value="WH_DNA-bd_sf"/>
</dbReference>
<evidence type="ECO:0000259" key="4">
    <source>
        <dbReference type="PROSITE" id="PS50995"/>
    </source>
</evidence>
<feature type="domain" description="HTH marR-type" evidence="4">
    <location>
        <begin position="5"/>
        <end position="140"/>
    </location>
</feature>
<dbReference type="SMART" id="SM00347">
    <property type="entry name" value="HTH_MARR"/>
    <property type="match status" value="1"/>
</dbReference>
<dbReference type="GO" id="GO:0003677">
    <property type="term" value="F:DNA binding"/>
    <property type="evidence" value="ECO:0007669"/>
    <property type="project" value="UniProtKB-KW"/>
</dbReference>
<proteinExistence type="predicted"/>
<dbReference type="EMBL" id="JACHEN010000001">
    <property type="protein sequence ID" value="MBB6214300.1"/>
    <property type="molecule type" value="Genomic_DNA"/>
</dbReference>
<keyword evidence="2 5" id="KW-0238">DNA-binding</keyword>
<evidence type="ECO:0000256" key="3">
    <source>
        <dbReference type="ARBA" id="ARBA00023163"/>
    </source>
</evidence>
<accession>A0A841KQD1</accession>
<gene>
    <name evidence="5" type="ORF">HNQ80_000369</name>
</gene>
<dbReference type="Proteomes" id="UP000579281">
    <property type="component" value="Unassembled WGS sequence"/>
</dbReference>
<dbReference type="PANTHER" id="PTHR42756:SF1">
    <property type="entry name" value="TRANSCRIPTIONAL REPRESSOR OF EMRAB OPERON"/>
    <property type="match status" value="1"/>
</dbReference>
<dbReference type="InterPro" id="IPR036388">
    <property type="entry name" value="WH-like_DNA-bd_sf"/>
</dbReference>
<dbReference type="PROSITE" id="PS50995">
    <property type="entry name" value="HTH_MARR_2"/>
    <property type="match status" value="1"/>
</dbReference>
<dbReference type="Gene3D" id="1.10.10.10">
    <property type="entry name" value="Winged helix-like DNA-binding domain superfamily/Winged helix DNA-binding domain"/>
    <property type="match status" value="1"/>
</dbReference>
<reference evidence="5 6" key="1">
    <citation type="submission" date="2020-08" db="EMBL/GenBank/DDBJ databases">
        <title>Genomic Encyclopedia of Type Strains, Phase IV (KMG-IV): sequencing the most valuable type-strain genomes for metagenomic binning, comparative biology and taxonomic classification.</title>
        <authorList>
            <person name="Goeker M."/>
        </authorList>
    </citation>
    <scope>NUCLEOTIDE SEQUENCE [LARGE SCALE GENOMIC DNA]</scope>
    <source>
        <strain evidence="5 6">DSM 103526</strain>
    </source>
</reference>
<dbReference type="RefSeq" id="WP_243182887.1">
    <property type="nucleotide sequence ID" value="NZ_JACHEN010000001.1"/>
</dbReference>
<evidence type="ECO:0000313" key="6">
    <source>
        <dbReference type="Proteomes" id="UP000579281"/>
    </source>
</evidence>
<name>A0A841KQD1_9FIRM</name>